<sequence length="441" mass="47463">MKTATQDISCALGTSTGGNYLTDTVKQGIMTAAQGGEHTAAYFNNQFTVGNFINWLNSEGDSAWVMENDKDGNPVIWAAQLGAAPANNKAGRQQPKNLKGLKLEQVLATPNAISMVLRPNQNKNVISGKDQPSQFNWDGKNYNVVGSITGTLSYDQQPLWYVDVPVGVIELVPMSALAKIAWPAFVKPLLQGFWRGVKSCFSGAPKAADLADIAGDAEESGEAAAVDSEAVAEDATVSMGAGAAAFSCMLVLAAIPFIIEILSHPSYHTFKVYNLTDYDINWAPPTIDEGAMNAAPVKSRDSSDFNTVIPAQSWFSPDPDIIPPVLVVHEADFSFASASEFHGLEYAMKFTLTNPKNKDAVVATSAVVFEVPLNTPNQLNVTFSPPADLSDLFDQPRYQKTQMQVQNSGVTLTITFDYLTGQHPTPSGQNAYTYNSLVVFS</sequence>
<reference evidence="1 2" key="1">
    <citation type="submission" date="2023-02" db="EMBL/GenBank/DDBJ databases">
        <title>Dictyobacter halimunensis sp. nov., a new member of the class Ktedonobacteria from forest soil in a geothermal area.</title>
        <authorList>
            <person name="Rachmania M.K."/>
            <person name="Ningsih F."/>
            <person name="Sakai Y."/>
            <person name="Yabe S."/>
            <person name="Yokota A."/>
            <person name="Sjamsuridzal W."/>
        </authorList>
    </citation>
    <scope>NUCLEOTIDE SEQUENCE [LARGE SCALE GENOMIC DNA]</scope>
    <source>
        <strain evidence="1 2">S3.2.2.5</strain>
    </source>
</reference>
<protein>
    <submittedName>
        <fullName evidence="1">Uncharacterized protein</fullName>
    </submittedName>
</protein>
<evidence type="ECO:0000313" key="2">
    <source>
        <dbReference type="Proteomes" id="UP001344906"/>
    </source>
</evidence>
<accession>A0ABQ6FJZ8</accession>
<evidence type="ECO:0000313" key="1">
    <source>
        <dbReference type="EMBL" id="GLV53316.1"/>
    </source>
</evidence>
<proteinExistence type="predicted"/>
<keyword evidence="2" id="KW-1185">Reference proteome</keyword>
<dbReference type="Proteomes" id="UP001344906">
    <property type="component" value="Unassembled WGS sequence"/>
</dbReference>
<dbReference type="EMBL" id="BSRI01000001">
    <property type="protein sequence ID" value="GLV53316.1"/>
    <property type="molecule type" value="Genomic_DNA"/>
</dbReference>
<organism evidence="1 2">
    <name type="scientific">Dictyobacter halimunensis</name>
    <dbReference type="NCBI Taxonomy" id="3026934"/>
    <lineage>
        <taxon>Bacteria</taxon>
        <taxon>Bacillati</taxon>
        <taxon>Chloroflexota</taxon>
        <taxon>Ktedonobacteria</taxon>
        <taxon>Ktedonobacterales</taxon>
        <taxon>Dictyobacteraceae</taxon>
        <taxon>Dictyobacter</taxon>
    </lineage>
</organism>
<dbReference type="RefSeq" id="WP_338246826.1">
    <property type="nucleotide sequence ID" value="NZ_BSRI01000001.1"/>
</dbReference>
<name>A0ABQ6FJZ8_9CHLR</name>
<gene>
    <name evidence="1" type="ORF">KDH_01710</name>
</gene>
<comment type="caution">
    <text evidence="1">The sequence shown here is derived from an EMBL/GenBank/DDBJ whole genome shotgun (WGS) entry which is preliminary data.</text>
</comment>